<keyword evidence="3 9" id="KW-0658">Purine biosynthesis</keyword>
<dbReference type="SUPFAM" id="SSF51735">
    <property type="entry name" value="NAD(P)-binding Rossmann-fold domains"/>
    <property type="match status" value="1"/>
</dbReference>
<protein>
    <recommendedName>
        <fullName evidence="9">Bifunctional protein FolD</fullName>
    </recommendedName>
    <domain>
        <recommendedName>
            <fullName evidence="9">Methylenetetrahydrofolate dehydrogenase</fullName>
            <ecNumber evidence="9">1.5.1.5</ecNumber>
        </recommendedName>
    </domain>
    <domain>
        <recommendedName>
            <fullName evidence="9">Methenyltetrahydrofolate cyclohydrolase</fullName>
            <ecNumber evidence="9">3.5.4.9</ecNumber>
        </recommendedName>
    </domain>
</protein>
<keyword evidence="2 9" id="KW-0554">One-carbon metabolism</keyword>
<dbReference type="InterPro" id="IPR020630">
    <property type="entry name" value="THF_DH/CycHdrlase_cat_dom"/>
</dbReference>
<dbReference type="HAMAP" id="MF_01576">
    <property type="entry name" value="THF_DHG_CYH"/>
    <property type="match status" value="1"/>
</dbReference>
<evidence type="ECO:0000256" key="4">
    <source>
        <dbReference type="ARBA" id="ARBA00022801"/>
    </source>
</evidence>
<gene>
    <name evidence="9 12" type="primary">folD</name>
    <name evidence="12" type="ORF">GCM10017783_05550</name>
</gene>
<dbReference type="PANTHER" id="PTHR48099">
    <property type="entry name" value="C-1-TETRAHYDROFOLATE SYNTHASE, CYTOPLASMIC-RELATED"/>
    <property type="match status" value="1"/>
</dbReference>
<evidence type="ECO:0000256" key="7">
    <source>
        <dbReference type="ARBA" id="ARBA00023167"/>
    </source>
</evidence>
<comment type="similarity">
    <text evidence="9">Belongs to the tetrahydrofolate dehydrogenase/cyclohydrolase family.</text>
</comment>
<evidence type="ECO:0000256" key="3">
    <source>
        <dbReference type="ARBA" id="ARBA00022755"/>
    </source>
</evidence>
<keyword evidence="8 9" id="KW-0511">Multifunctional enzyme</keyword>
<evidence type="ECO:0000256" key="6">
    <source>
        <dbReference type="ARBA" id="ARBA00023002"/>
    </source>
</evidence>
<sequence>MTARPLPGAPVADALLARVAGRVSALPQAPRLALVRVGEDPASVSYVRSKDKKAHQVGLQSEVFALPESTSQTELLALLDRLNADVAVSGILVQLPLPPHISEEAVLLAVDPAKDVDGFHPYNVAQMWAGRAALNPCTPAGILELLDFYAVPVAGQRAVVVGRSEIVGRPMAAMLLARDATVTIAHSRTADLAAVTREADLVVVAVGRPHFLTPDMVKPGATVIDVGINRIEVEGKGKIVGDVHPDVAQVAGGLTPVPGGVGLLTVAQLMANTVTAAELVQDRG</sequence>
<evidence type="ECO:0000256" key="8">
    <source>
        <dbReference type="ARBA" id="ARBA00023268"/>
    </source>
</evidence>
<dbReference type="SUPFAM" id="SSF53223">
    <property type="entry name" value="Aminoacid dehydrogenase-like, N-terminal domain"/>
    <property type="match status" value="1"/>
</dbReference>
<keyword evidence="7 9" id="KW-0486">Methionine biosynthesis</keyword>
<evidence type="ECO:0000256" key="2">
    <source>
        <dbReference type="ARBA" id="ARBA00022563"/>
    </source>
</evidence>
<evidence type="ECO:0000259" key="11">
    <source>
        <dbReference type="Pfam" id="PF02882"/>
    </source>
</evidence>
<dbReference type="PANTHER" id="PTHR48099:SF5">
    <property type="entry name" value="C-1-TETRAHYDROFOLATE SYNTHASE, CYTOPLASMIC"/>
    <property type="match status" value="1"/>
</dbReference>
<dbReference type="RefSeq" id="WP_189642155.1">
    <property type="nucleotide sequence ID" value="NZ_BNAL01000004.1"/>
</dbReference>
<comment type="subunit">
    <text evidence="9">Homodimer.</text>
</comment>
<keyword evidence="6 9" id="KW-0560">Oxidoreductase</keyword>
<dbReference type="InterPro" id="IPR000672">
    <property type="entry name" value="THF_DH/CycHdrlase"/>
</dbReference>
<comment type="pathway">
    <text evidence="1 9">One-carbon metabolism; tetrahydrofolate interconversion.</text>
</comment>
<comment type="catalytic activity">
    <reaction evidence="9">
        <text>(6R)-5,10-methylene-5,6,7,8-tetrahydrofolate + NADP(+) = (6R)-5,10-methenyltetrahydrofolate + NADPH</text>
        <dbReference type="Rhea" id="RHEA:22812"/>
        <dbReference type="ChEBI" id="CHEBI:15636"/>
        <dbReference type="ChEBI" id="CHEBI:57455"/>
        <dbReference type="ChEBI" id="CHEBI:57783"/>
        <dbReference type="ChEBI" id="CHEBI:58349"/>
        <dbReference type="EC" id="1.5.1.5"/>
    </reaction>
</comment>
<evidence type="ECO:0000256" key="9">
    <source>
        <dbReference type="HAMAP-Rule" id="MF_01576"/>
    </source>
</evidence>
<dbReference type="NCBIfam" id="NF010770">
    <property type="entry name" value="PRK14173.1"/>
    <property type="match status" value="1"/>
</dbReference>
<dbReference type="EC" id="3.5.4.9" evidence="9"/>
<dbReference type="EC" id="1.5.1.5" evidence="9"/>
<dbReference type="InterPro" id="IPR036291">
    <property type="entry name" value="NAD(P)-bd_dom_sf"/>
</dbReference>
<comment type="caution">
    <text evidence="12">The sequence shown here is derived from an EMBL/GenBank/DDBJ whole genome shotgun (WGS) entry which is preliminary data.</text>
</comment>
<keyword evidence="13" id="KW-1185">Reference proteome</keyword>
<dbReference type="CDD" id="cd01080">
    <property type="entry name" value="NAD_bind_m-THF_DH_Cyclohyd"/>
    <property type="match status" value="1"/>
</dbReference>
<accession>A0ABQ3JZ25</accession>
<dbReference type="EMBL" id="BNAL01000004">
    <property type="protein sequence ID" value="GHF96566.1"/>
    <property type="molecule type" value="Genomic_DNA"/>
</dbReference>
<dbReference type="PROSITE" id="PS00766">
    <property type="entry name" value="THF_DHG_CYH_1"/>
    <property type="match status" value="1"/>
</dbReference>
<keyword evidence="9" id="KW-0028">Amino-acid biosynthesis</keyword>
<keyword evidence="5 9" id="KW-0521">NADP</keyword>
<dbReference type="Gene3D" id="3.40.50.10860">
    <property type="entry name" value="Leucine Dehydrogenase, chain A, domain 1"/>
    <property type="match status" value="1"/>
</dbReference>
<keyword evidence="4 9" id="KW-0378">Hydrolase</keyword>
<reference evidence="13" key="1">
    <citation type="journal article" date="2019" name="Int. J. Syst. Evol. Microbiol.">
        <title>The Global Catalogue of Microorganisms (GCM) 10K type strain sequencing project: providing services to taxonomists for standard genome sequencing and annotation.</title>
        <authorList>
            <consortium name="The Broad Institute Genomics Platform"/>
            <consortium name="The Broad Institute Genome Sequencing Center for Infectious Disease"/>
            <person name="Wu L."/>
            <person name="Ma J."/>
        </authorList>
    </citation>
    <scope>NUCLEOTIDE SEQUENCE [LARGE SCALE GENOMIC DNA]</scope>
    <source>
        <strain evidence="13">CGMCC 1.18439</strain>
    </source>
</reference>
<dbReference type="InterPro" id="IPR046346">
    <property type="entry name" value="Aminoacid_DH-like_N_sf"/>
</dbReference>
<organism evidence="12 13">
    <name type="scientific">Deinococcus piscis</name>
    <dbReference type="NCBI Taxonomy" id="394230"/>
    <lineage>
        <taxon>Bacteria</taxon>
        <taxon>Thermotogati</taxon>
        <taxon>Deinococcota</taxon>
        <taxon>Deinococci</taxon>
        <taxon>Deinococcales</taxon>
        <taxon>Deinococcaceae</taxon>
        <taxon>Deinococcus</taxon>
    </lineage>
</organism>
<dbReference type="Pfam" id="PF00763">
    <property type="entry name" value="THF_DHG_CYH"/>
    <property type="match status" value="1"/>
</dbReference>
<dbReference type="Gene3D" id="3.40.50.720">
    <property type="entry name" value="NAD(P)-binding Rossmann-like Domain"/>
    <property type="match status" value="1"/>
</dbReference>
<proteinExistence type="inferred from homology"/>
<feature type="binding site" evidence="9">
    <location>
        <position position="228"/>
    </location>
    <ligand>
        <name>NADP(+)</name>
        <dbReference type="ChEBI" id="CHEBI:58349"/>
    </ligand>
</feature>
<keyword evidence="9" id="KW-0368">Histidine biosynthesis</keyword>
<feature type="binding site" evidence="9">
    <location>
        <begin position="162"/>
        <end position="164"/>
    </location>
    <ligand>
        <name>NADP(+)</name>
        <dbReference type="ChEBI" id="CHEBI:58349"/>
    </ligand>
</feature>
<dbReference type="Proteomes" id="UP000632154">
    <property type="component" value="Unassembled WGS sequence"/>
</dbReference>
<evidence type="ECO:0000313" key="12">
    <source>
        <dbReference type="EMBL" id="GHF96566.1"/>
    </source>
</evidence>
<comment type="caution">
    <text evidence="9">Lacks conserved residue(s) required for the propagation of feature annotation.</text>
</comment>
<evidence type="ECO:0000256" key="1">
    <source>
        <dbReference type="ARBA" id="ARBA00004777"/>
    </source>
</evidence>
<dbReference type="PRINTS" id="PR00085">
    <property type="entry name" value="THFDHDRGNASE"/>
</dbReference>
<dbReference type="Pfam" id="PF02882">
    <property type="entry name" value="THF_DHG_CYH_C"/>
    <property type="match status" value="1"/>
</dbReference>
<name>A0ABQ3JZ25_9DEIO</name>
<evidence type="ECO:0000313" key="13">
    <source>
        <dbReference type="Proteomes" id="UP000632154"/>
    </source>
</evidence>
<feature type="domain" description="Tetrahydrofolate dehydrogenase/cyclohydrolase catalytic" evidence="10">
    <location>
        <begin position="7"/>
        <end position="117"/>
    </location>
</feature>
<dbReference type="InterPro" id="IPR020631">
    <property type="entry name" value="THF_DH/CycHdrlase_NAD-bd_dom"/>
</dbReference>
<comment type="function">
    <text evidence="9">Catalyzes the oxidation of 5,10-methylenetetrahydrofolate to 5,10-methenyltetrahydrofolate and then the hydrolysis of 5,10-methenyltetrahydrofolate to 10-formyltetrahydrofolate.</text>
</comment>
<comment type="catalytic activity">
    <reaction evidence="9">
        <text>(6R)-5,10-methenyltetrahydrofolate + H2O = (6R)-10-formyltetrahydrofolate + H(+)</text>
        <dbReference type="Rhea" id="RHEA:23700"/>
        <dbReference type="ChEBI" id="CHEBI:15377"/>
        <dbReference type="ChEBI" id="CHEBI:15378"/>
        <dbReference type="ChEBI" id="CHEBI:57455"/>
        <dbReference type="ChEBI" id="CHEBI:195366"/>
        <dbReference type="EC" id="3.5.4.9"/>
    </reaction>
</comment>
<dbReference type="InterPro" id="IPR020867">
    <property type="entry name" value="THF_DH/CycHdrlase_CS"/>
</dbReference>
<feature type="domain" description="Tetrahydrofolate dehydrogenase/cyclohydrolase NAD(P)-binding" evidence="11">
    <location>
        <begin position="136"/>
        <end position="278"/>
    </location>
</feature>
<evidence type="ECO:0000256" key="5">
    <source>
        <dbReference type="ARBA" id="ARBA00022857"/>
    </source>
</evidence>
<evidence type="ECO:0000259" key="10">
    <source>
        <dbReference type="Pfam" id="PF00763"/>
    </source>
</evidence>